<dbReference type="PROSITE" id="PS51318">
    <property type="entry name" value="TAT"/>
    <property type="match status" value="1"/>
</dbReference>
<name>A0A383S856_9ACTN</name>
<keyword evidence="3" id="KW-0378">Hydrolase</keyword>
<sequence>MDTHHSPRLSRRALLVGSGGASLALTAACSPSVPVAEASPSAAGTAQLDVTGPDGGLLDFAGLRRIQSNGAGEDAWDDQLLHPETLEVLDHAPLYEDAESSAAVDLPEGGATLSLSWPTSHGYSALLADIPGPGRHSLAELAARSLHERQQPRIDALPASPERTAAETLRQKTSTALDACGNATGPAERAARGAEALEAATGAQLMLDETCLSLAPSDALIGVTFTRPPDTNQLTRAAGIGGGRRPVAARIVVEDDSDTSEMDSWRRTISALHASGSLAMVQICDSQLMGELDQDEWNRRVSDLVQGLPEADAWEIGNELGGSWLGDDVIERTLQAARAVRANQSTTGATTVLTLYHQLGQDGAENSVLSWARSNLTSELLDLTDVLGLSVYPQWHPLGSGADRVLTTLAAAFPAQRVALTELGYGADDLDAGPWWFGDEHDTAAARTATARHLTSTALGRPECWGAPFWWYYLEDEEPGSPGGPVSETLTEAAQGTSR</sequence>
<dbReference type="Proteomes" id="UP000279336">
    <property type="component" value="Unassembled WGS sequence"/>
</dbReference>
<dbReference type="Proteomes" id="UP000263928">
    <property type="component" value="Unassembled WGS sequence"/>
</dbReference>
<gene>
    <name evidence="2" type="ORF">D7U36_07635</name>
    <name evidence="3" type="ORF">PROPAUS_1478</name>
</gene>
<dbReference type="EMBL" id="RCIW01000010">
    <property type="protein sequence ID" value="RLP09652.1"/>
    <property type="molecule type" value="Genomic_DNA"/>
</dbReference>
<reference evidence="3" key="1">
    <citation type="submission" date="2018-08" db="EMBL/GenBank/DDBJ databases">
        <authorList>
            <person name="Ferrada E.E."/>
            <person name="Latorre B.A."/>
        </authorList>
    </citation>
    <scope>NUCLEOTIDE SEQUENCE [LARGE SCALE GENOMIC DNA]</scope>
    <source>
        <strain evidence="3">Propionibacterium_australiense1</strain>
    </source>
</reference>
<protein>
    <submittedName>
        <fullName evidence="3">Glycoside hydrolase superfamily</fullName>
    </submittedName>
    <submittedName>
        <fullName evidence="2">Tat pathway signal sequence</fullName>
    </submittedName>
</protein>
<evidence type="ECO:0000313" key="5">
    <source>
        <dbReference type="Proteomes" id="UP000279336"/>
    </source>
</evidence>
<evidence type="ECO:0000256" key="1">
    <source>
        <dbReference type="SAM" id="MobiDB-lite"/>
    </source>
</evidence>
<feature type="compositionally biased region" description="Polar residues" evidence="1">
    <location>
        <begin position="488"/>
        <end position="499"/>
    </location>
</feature>
<evidence type="ECO:0000313" key="3">
    <source>
        <dbReference type="EMBL" id="SYZ33559.1"/>
    </source>
</evidence>
<evidence type="ECO:0000313" key="4">
    <source>
        <dbReference type="Proteomes" id="UP000263928"/>
    </source>
</evidence>
<dbReference type="InterPro" id="IPR017853">
    <property type="entry name" value="GH"/>
</dbReference>
<accession>A0A383S856</accession>
<reference evidence="4" key="2">
    <citation type="submission" date="2018-08" db="EMBL/GenBank/DDBJ databases">
        <authorList>
            <person name="Hornung B."/>
        </authorList>
    </citation>
    <scope>NUCLEOTIDE SEQUENCE [LARGE SCALE GENOMIC DNA]</scope>
</reference>
<dbReference type="InterPro" id="IPR006311">
    <property type="entry name" value="TAT_signal"/>
</dbReference>
<dbReference type="EMBL" id="UNQJ01000009">
    <property type="protein sequence ID" value="SYZ33559.1"/>
    <property type="molecule type" value="Genomic_DNA"/>
</dbReference>
<organism evidence="3 4">
    <name type="scientific">Propionibacterium australiense</name>
    <dbReference type="NCBI Taxonomy" id="119981"/>
    <lineage>
        <taxon>Bacteria</taxon>
        <taxon>Bacillati</taxon>
        <taxon>Actinomycetota</taxon>
        <taxon>Actinomycetes</taxon>
        <taxon>Propionibacteriales</taxon>
        <taxon>Propionibacteriaceae</taxon>
        <taxon>Propionibacterium</taxon>
    </lineage>
</organism>
<dbReference type="RefSeq" id="WP_119161896.1">
    <property type="nucleotide sequence ID" value="NZ_LR134442.1"/>
</dbReference>
<reference evidence="2 5" key="3">
    <citation type="submission" date="2018-10" db="EMBL/GenBank/DDBJ databases">
        <title>Propionibacterium australiense Genome Sequencing and Assembly.</title>
        <authorList>
            <person name="Bernier A.-M."/>
            <person name="Bernard K."/>
        </authorList>
    </citation>
    <scope>NUCLEOTIDE SEQUENCE [LARGE SCALE GENOMIC DNA]</scope>
    <source>
        <strain evidence="2 5">NML98A078</strain>
    </source>
</reference>
<keyword evidence="4" id="KW-1185">Reference proteome</keyword>
<dbReference type="SUPFAM" id="SSF51445">
    <property type="entry name" value="(Trans)glycosidases"/>
    <property type="match status" value="1"/>
</dbReference>
<proteinExistence type="predicted"/>
<evidence type="ECO:0000313" key="2">
    <source>
        <dbReference type="EMBL" id="RLP09652.1"/>
    </source>
</evidence>
<dbReference type="OrthoDB" id="5538531at2"/>
<dbReference type="GO" id="GO:0016787">
    <property type="term" value="F:hydrolase activity"/>
    <property type="evidence" value="ECO:0007669"/>
    <property type="project" value="UniProtKB-KW"/>
</dbReference>
<feature type="region of interest" description="Disordered" evidence="1">
    <location>
        <begin position="478"/>
        <end position="499"/>
    </location>
</feature>
<dbReference type="AlphaFoldDB" id="A0A383S856"/>
<dbReference type="Gene3D" id="3.20.20.80">
    <property type="entry name" value="Glycosidases"/>
    <property type="match status" value="1"/>
</dbReference>